<dbReference type="FunFam" id="3.40.50.720:FF:000065">
    <property type="entry name" value="UDP-glucuronic acid decarboxylase 1"/>
    <property type="match status" value="1"/>
</dbReference>
<dbReference type="InterPro" id="IPR044516">
    <property type="entry name" value="UXS-like"/>
</dbReference>
<dbReference type="KEGG" id="aym:YM304_22060"/>
<dbReference type="Proteomes" id="UP000011863">
    <property type="component" value="Chromosome"/>
</dbReference>
<dbReference type="EC" id="4.1.1.35" evidence="14"/>
<evidence type="ECO:0000256" key="5">
    <source>
        <dbReference type="ARBA" id="ARBA00022968"/>
    </source>
</evidence>
<evidence type="ECO:0000256" key="9">
    <source>
        <dbReference type="ARBA" id="ARBA00023136"/>
    </source>
</evidence>
<reference evidence="14 15" key="1">
    <citation type="journal article" date="2013" name="Int. J. Syst. Evol. Microbiol.">
        <title>Ilumatobacter nonamiense sp. nov. and Ilumatobacter coccineum sp. nov., isolated from seashore sand.</title>
        <authorList>
            <person name="Matsumoto A."/>
            <person name="Kasai H."/>
            <person name="Matsuo Y."/>
            <person name="Shizuri Y."/>
            <person name="Ichikawa N."/>
            <person name="Fujita N."/>
            <person name="Omura S."/>
            <person name="Takahashi Y."/>
        </authorList>
    </citation>
    <scope>NUCLEOTIDE SEQUENCE [LARGE SCALE GENOMIC DNA]</scope>
    <source>
        <strain evidence="15">NBRC 103263 / KCTC 29153 / YM16-304</strain>
    </source>
</reference>
<evidence type="ECO:0000256" key="11">
    <source>
        <dbReference type="ARBA" id="ARBA00023239"/>
    </source>
</evidence>
<organism evidence="14 15">
    <name type="scientific">Ilumatobacter coccineus (strain NBRC 103263 / KCTC 29153 / YM16-304)</name>
    <dbReference type="NCBI Taxonomy" id="1313172"/>
    <lineage>
        <taxon>Bacteria</taxon>
        <taxon>Bacillati</taxon>
        <taxon>Actinomycetota</taxon>
        <taxon>Acidimicrobiia</taxon>
        <taxon>Acidimicrobiales</taxon>
        <taxon>Ilumatobacteraceae</taxon>
        <taxon>Ilumatobacter</taxon>
    </lineage>
</organism>
<dbReference type="EMBL" id="AP012057">
    <property type="protein sequence ID" value="BAN02520.1"/>
    <property type="molecule type" value="Genomic_DNA"/>
</dbReference>
<evidence type="ECO:0000256" key="1">
    <source>
        <dbReference type="ARBA" id="ARBA00001911"/>
    </source>
</evidence>
<keyword evidence="9" id="KW-0472">Membrane</keyword>
<keyword evidence="10" id="KW-0325">Glycoprotein</keyword>
<evidence type="ECO:0000313" key="14">
    <source>
        <dbReference type="EMBL" id="BAN02520.1"/>
    </source>
</evidence>
<evidence type="ECO:0000256" key="12">
    <source>
        <dbReference type="ARBA" id="ARBA00037859"/>
    </source>
</evidence>
<keyword evidence="5" id="KW-0735">Signal-anchor</keyword>
<dbReference type="Pfam" id="PF01370">
    <property type="entry name" value="Epimerase"/>
    <property type="match status" value="1"/>
</dbReference>
<dbReference type="InterPro" id="IPR036291">
    <property type="entry name" value="NAD(P)-bd_dom_sf"/>
</dbReference>
<keyword evidence="4" id="KW-0210">Decarboxylase</keyword>
<evidence type="ECO:0000256" key="4">
    <source>
        <dbReference type="ARBA" id="ARBA00022793"/>
    </source>
</evidence>
<dbReference type="CDD" id="cd05230">
    <property type="entry name" value="UGD_SDR_e"/>
    <property type="match status" value="1"/>
</dbReference>
<sequence>MHNMRVVVAGGAGFLGSHLCDALLERGDAVVCVDNYVTGSPDNVAHLVGRPGFELTKQDITESFVVEGDVDAVMNLASPASPKDYYELPIETLDVGSIGTRNLLELARVNDARFFMASTSEVYGDPAVHPQTEDYWGNVNPIGKRSMYDEAKRFSEALTFAYHRKHDVAIRVVRIFNTYGPRMQPDDGRVVSNFITQALRGEPLTIYGDGQQTRSFCYVADEIRGFLALLDSDETGPINIGNPGEFTMLELAELVTELTGNDAGIVFEPLPSDDPKQRKPDISQAAEKLGWEPSIELREGLTRTIEFFRTALAL</sequence>
<evidence type="ECO:0000256" key="7">
    <source>
        <dbReference type="ARBA" id="ARBA00023027"/>
    </source>
</evidence>
<comment type="cofactor">
    <cofactor evidence="1">
        <name>NAD(+)</name>
        <dbReference type="ChEBI" id="CHEBI:57540"/>
    </cofactor>
</comment>
<name>A0A6C7E7W4_ILUCY</name>
<evidence type="ECO:0000256" key="2">
    <source>
        <dbReference type="ARBA" id="ARBA00004323"/>
    </source>
</evidence>
<dbReference type="GO" id="GO:0005737">
    <property type="term" value="C:cytoplasm"/>
    <property type="evidence" value="ECO:0007669"/>
    <property type="project" value="TreeGrafter"/>
</dbReference>
<dbReference type="Gene3D" id="3.40.50.720">
    <property type="entry name" value="NAD(P)-binding Rossmann-like Domain"/>
    <property type="match status" value="1"/>
</dbReference>
<feature type="domain" description="NAD-dependent epimerase/dehydratase" evidence="13">
    <location>
        <begin position="6"/>
        <end position="241"/>
    </location>
</feature>
<dbReference type="AlphaFoldDB" id="A0A6C7E7W4"/>
<gene>
    <name evidence="14" type="ORF">YM304_22060</name>
</gene>
<evidence type="ECO:0000256" key="8">
    <source>
        <dbReference type="ARBA" id="ARBA00023034"/>
    </source>
</evidence>
<dbReference type="PANTHER" id="PTHR43078:SF6">
    <property type="entry name" value="UDP-GLUCURONIC ACID DECARBOXYLASE 1"/>
    <property type="match status" value="1"/>
</dbReference>
<evidence type="ECO:0000259" key="13">
    <source>
        <dbReference type="Pfam" id="PF01370"/>
    </source>
</evidence>
<evidence type="ECO:0000256" key="10">
    <source>
        <dbReference type="ARBA" id="ARBA00023180"/>
    </source>
</evidence>
<dbReference type="InterPro" id="IPR001509">
    <property type="entry name" value="Epimerase_deHydtase"/>
</dbReference>
<dbReference type="PANTHER" id="PTHR43078">
    <property type="entry name" value="UDP-GLUCURONIC ACID DECARBOXYLASE-RELATED"/>
    <property type="match status" value="1"/>
</dbReference>
<evidence type="ECO:0000313" key="15">
    <source>
        <dbReference type="Proteomes" id="UP000011863"/>
    </source>
</evidence>
<keyword evidence="11 14" id="KW-0456">Lyase</keyword>
<dbReference type="GO" id="GO:0070403">
    <property type="term" value="F:NAD+ binding"/>
    <property type="evidence" value="ECO:0007669"/>
    <property type="project" value="InterPro"/>
</dbReference>
<protein>
    <submittedName>
        <fullName evidence="14">UDP-glucuronate decarboxylase</fullName>
        <ecNumber evidence="14">4.1.1.35</ecNumber>
    </submittedName>
</protein>
<dbReference type="GO" id="GO:0033320">
    <property type="term" value="P:UDP-D-xylose biosynthetic process"/>
    <property type="evidence" value="ECO:0007669"/>
    <property type="project" value="UniProtKB-UniPathway"/>
</dbReference>
<keyword evidence="6" id="KW-1133">Transmembrane helix</keyword>
<keyword evidence="8" id="KW-0333">Golgi apparatus</keyword>
<proteinExistence type="predicted"/>
<dbReference type="SUPFAM" id="SSF51735">
    <property type="entry name" value="NAD(P)-binding Rossmann-fold domains"/>
    <property type="match status" value="1"/>
</dbReference>
<dbReference type="GO" id="GO:0048040">
    <property type="term" value="F:UDP-glucuronate decarboxylase activity"/>
    <property type="evidence" value="ECO:0007669"/>
    <property type="project" value="UniProtKB-EC"/>
</dbReference>
<keyword evidence="3" id="KW-0812">Transmembrane</keyword>
<keyword evidence="15" id="KW-1185">Reference proteome</keyword>
<keyword evidence="7" id="KW-0520">NAD</keyword>
<evidence type="ECO:0000256" key="6">
    <source>
        <dbReference type="ARBA" id="ARBA00022989"/>
    </source>
</evidence>
<dbReference type="UniPathway" id="UPA00796">
    <property type="reaction ID" value="UER00771"/>
</dbReference>
<evidence type="ECO:0000256" key="3">
    <source>
        <dbReference type="ARBA" id="ARBA00022692"/>
    </source>
</evidence>
<accession>A0A6C7E7W4</accession>
<dbReference type="GO" id="GO:0042732">
    <property type="term" value="P:D-xylose metabolic process"/>
    <property type="evidence" value="ECO:0007669"/>
    <property type="project" value="InterPro"/>
</dbReference>
<comment type="subcellular location">
    <subcellularLocation>
        <location evidence="2">Golgi apparatus membrane</location>
        <topology evidence="2">Single-pass type II membrane protein</topology>
    </subcellularLocation>
    <subcellularLocation>
        <location evidence="12">Golgi apparatus</location>
        <location evidence="12">Golgi stack membrane</location>
    </subcellularLocation>
</comment>